<dbReference type="Proteomes" id="UP000263957">
    <property type="component" value="Unassembled WGS sequence"/>
</dbReference>
<protein>
    <recommendedName>
        <fullName evidence="3">JmjC domain-containing protein</fullName>
    </recommendedName>
</protein>
<dbReference type="InterPro" id="IPR012668">
    <property type="entry name" value="CHP02466"/>
</dbReference>
<dbReference type="Pfam" id="PF13759">
    <property type="entry name" value="2OG-FeII_Oxy_5"/>
    <property type="match status" value="1"/>
</dbReference>
<comment type="caution">
    <text evidence="1">The sequence shown here is derived from an EMBL/GenBank/DDBJ whole genome shotgun (WGS) entry which is preliminary data.</text>
</comment>
<evidence type="ECO:0000313" key="1">
    <source>
        <dbReference type="EMBL" id="HBQ48894.1"/>
    </source>
</evidence>
<proteinExistence type="predicted"/>
<accession>A0A356W5E7</accession>
<dbReference type="Gene3D" id="2.60.120.620">
    <property type="entry name" value="q2cbj1_9rhob like domain"/>
    <property type="match status" value="1"/>
</dbReference>
<organism evidence="1 2">
    <name type="scientific">Hyphomonas atlantica</name>
    <dbReference type="NCBI Taxonomy" id="1280948"/>
    <lineage>
        <taxon>Bacteria</taxon>
        <taxon>Pseudomonadati</taxon>
        <taxon>Pseudomonadota</taxon>
        <taxon>Alphaproteobacteria</taxon>
        <taxon>Hyphomonadales</taxon>
        <taxon>Hyphomonadaceae</taxon>
        <taxon>Hyphomonas</taxon>
    </lineage>
</organism>
<reference evidence="1 2" key="1">
    <citation type="journal article" date="2018" name="Nat. Biotechnol.">
        <title>A standardized bacterial taxonomy based on genome phylogeny substantially revises the tree of life.</title>
        <authorList>
            <person name="Parks D.H."/>
            <person name="Chuvochina M."/>
            <person name="Waite D.W."/>
            <person name="Rinke C."/>
            <person name="Skarshewski A."/>
            <person name="Chaumeil P.A."/>
            <person name="Hugenholtz P."/>
        </authorList>
    </citation>
    <scope>NUCLEOTIDE SEQUENCE [LARGE SCALE GENOMIC DNA]</scope>
    <source>
        <strain evidence="1">UBA10378</strain>
    </source>
</reference>
<sequence length="234" mass="26788">MKFSIRPYRVWCAAARRESAVSAIFTPTGDKEFFTPFGPMMGFVRMPPALVEHLNAAMSDQLEDHSASLVGKVRQELRFPKHLVDATAGALGNALIEYHVRASRRGSFGDYDHRSKRFELNVMAGWFVRQYAHEYNPLHIHTGCALSCVGYLKLPEGIDEEWAEDDRDHHPTHGHLQFAHGTDTHYSVSNFMIRPRVGDFYIFPSYMFHSVYPFKTPGERRSFSMNLSVEESET</sequence>
<dbReference type="EMBL" id="DOGS01000170">
    <property type="protein sequence ID" value="HBQ48894.1"/>
    <property type="molecule type" value="Genomic_DNA"/>
</dbReference>
<dbReference type="AlphaFoldDB" id="A0A356W5E7"/>
<gene>
    <name evidence="1" type="ORF">DD728_08410</name>
</gene>
<name>A0A356W5E7_9PROT</name>
<evidence type="ECO:0008006" key="3">
    <source>
        <dbReference type="Google" id="ProtNLM"/>
    </source>
</evidence>
<evidence type="ECO:0000313" key="2">
    <source>
        <dbReference type="Proteomes" id="UP000263957"/>
    </source>
</evidence>